<keyword evidence="6" id="KW-0915">Sodium</keyword>
<evidence type="ECO:0000313" key="13">
    <source>
        <dbReference type="Proteomes" id="UP000462931"/>
    </source>
</evidence>
<feature type="transmembrane region" description="Helical" evidence="10">
    <location>
        <begin position="12"/>
        <end position="30"/>
    </location>
</feature>
<feature type="transmembrane region" description="Helical" evidence="10">
    <location>
        <begin position="317"/>
        <end position="338"/>
    </location>
</feature>
<feature type="transmembrane region" description="Helical" evidence="10">
    <location>
        <begin position="289"/>
        <end position="311"/>
    </location>
</feature>
<evidence type="ECO:0000313" key="12">
    <source>
        <dbReference type="EMBL" id="MRX45909.1"/>
    </source>
</evidence>
<keyword evidence="3" id="KW-0050">Antiport</keyword>
<sequence>MPIETPHFELPFFTNLLILLVAARIFGEIFERFKQPAMIGEIIAGIILGPSLLNLIHRTEDIKVISELGIFLLVIIAGLEINIDDILKSLKGKNIIISIMAFFVPIFGGITVGHYFQQDIMTTVFIGLCVAITALPVSIRILMDLGKINSQVGQKIISIAIFDDVLALSILGVLLNLKDTDMSASAVIKAGSISLLKLFVFIALLSLVYILIKKVLRKGDYIQESLDKIVSVLKGKEPLFALFFAFVLLFSTFTESLGLHFIVGAFFAAMLISDSLIGKHNLKAIETTTSSMAMGFLAPIFFAGIGLEFNFSSISNVGLLIAVIAVSYLSKIAGGYFGGTLAGLNKRVSLTLGIGLNARGIMELVIANIAYKNGLISTEVFSILVIMGVLTTLTTPLLLKKAFQHLD</sequence>
<evidence type="ECO:0000256" key="8">
    <source>
        <dbReference type="ARBA" id="ARBA00023136"/>
    </source>
</evidence>
<dbReference type="Proteomes" id="UP000462931">
    <property type="component" value="Unassembled WGS sequence"/>
</dbReference>
<evidence type="ECO:0000256" key="9">
    <source>
        <dbReference type="ARBA" id="ARBA00023201"/>
    </source>
</evidence>
<proteinExistence type="predicted"/>
<accession>A0A7K0FIU3</accession>
<dbReference type="GO" id="GO:0016020">
    <property type="term" value="C:membrane"/>
    <property type="evidence" value="ECO:0007669"/>
    <property type="project" value="UniProtKB-SubCell"/>
</dbReference>
<evidence type="ECO:0000256" key="3">
    <source>
        <dbReference type="ARBA" id="ARBA00022449"/>
    </source>
</evidence>
<evidence type="ECO:0000256" key="10">
    <source>
        <dbReference type="SAM" id="Phobius"/>
    </source>
</evidence>
<feature type="transmembrane region" description="Helical" evidence="10">
    <location>
        <begin position="95"/>
        <end position="116"/>
    </location>
</feature>
<reference evidence="12 13" key="1">
    <citation type="submission" date="2019-11" db="EMBL/GenBank/DDBJ databases">
        <authorList>
            <person name="Cheng Q."/>
            <person name="Yang Z."/>
        </authorList>
    </citation>
    <scope>NUCLEOTIDE SEQUENCE [LARGE SCALE GENOMIC DNA]</scope>
    <source>
        <strain evidence="12 13">HX-22-1</strain>
    </source>
</reference>
<feature type="transmembrane region" description="Helical" evidence="10">
    <location>
        <begin position="350"/>
        <end position="369"/>
    </location>
</feature>
<dbReference type="RefSeq" id="WP_154286055.1">
    <property type="nucleotide sequence ID" value="NZ_WKJI01000001.1"/>
</dbReference>
<dbReference type="PANTHER" id="PTHR43562:SF3">
    <property type="entry name" value="SODIUM ION_PROTON EXCHANGER (EUROFUNG)"/>
    <property type="match status" value="1"/>
</dbReference>
<dbReference type="GO" id="GO:1902600">
    <property type="term" value="P:proton transmembrane transport"/>
    <property type="evidence" value="ECO:0007669"/>
    <property type="project" value="InterPro"/>
</dbReference>
<evidence type="ECO:0000256" key="5">
    <source>
        <dbReference type="ARBA" id="ARBA00022989"/>
    </source>
</evidence>
<evidence type="ECO:0000256" key="2">
    <source>
        <dbReference type="ARBA" id="ARBA00022448"/>
    </source>
</evidence>
<comment type="caution">
    <text evidence="12">The sequence shown here is derived from an EMBL/GenBank/DDBJ whole genome shotgun (WGS) entry which is preliminary data.</text>
</comment>
<dbReference type="AlphaFoldDB" id="A0A7K0FIU3"/>
<feature type="transmembrane region" description="Helical" evidence="10">
    <location>
        <begin position="195"/>
        <end position="216"/>
    </location>
</feature>
<keyword evidence="13" id="KW-1185">Reference proteome</keyword>
<dbReference type="InterPro" id="IPR038770">
    <property type="entry name" value="Na+/solute_symporter_sf"/>
</dbReference>
<comment type="subcellular location">
    <subcellularLocation>
        <location evidence="1">Membrane</location>
        <topology evidence="1">Multi-pass membrane protein</topology>
    </subcellularLocation>
</comment>
<dbReference type="InterPro" id="IPR006153">
    <property type="entry name" value="Cation/H_exchanger_TM"/>
</dbReference>
<feature type="domain" description="Cation/H+ exchanger transmembrane" evidence="11">
    <location>
        <begin position="24"/>
        <end position="399"/>
    </location>
</feature>
<feature type="transmembrane region" description="Helical" evidence="10">
    <location>
        <begin position="37"/>
        <end position="56"/>
    </location>
</feature>
<evidence type="ECO:0000256" key="6">
    <source>
        <dbReference type="ARBA" id="ARBA00023053"/>
    </source>
</evidence>
<evidence type="ECO:0000259" key="11">
    <source>
        <dbReference type="Pfam" id="PF00999"/>
    </source>
</evidence>
<evidence type="ECO:0000256" key="1">
    <source>
        <dbReference type="ARBA" id="ARBA00004141"/>
    </source>
</evidence>
<keyword evidence="5 10" id="KW-1133">Transmembrane helix</keyword>
<evidence type="ECO:0000256" key="7">
    <source>
        <dbReference type="ARBA" id="ARBA00023065"/>
    </source>
</evidence>
<dbReference type="GO" id="GO:0015297">
    <property type="term" value="F:antiporter activity"/>
    <property type="evidence" value="ECO:0007669"/>
    <property type="project" value="UniProtKB-KW"/>
</dbReference>
<keyword evidence="4 10" id="KW-0812">Transmembrane</keyword>
<keyword evidence="2" id="KW-0813">Transport</keyword>
<feature type="transmembrane region" description="Helical" evidence="10">
    <location>
        <begin position="237"/>
        <end position="253"/>
    </location>
</feature>
<name>A0A7K0FIU3_9SPHI</name>
<dbReference type="Gene3D" id="1.20.1530.20">
    <property type="match status" value="1"/>
</dbReference>
<feature type="transmembrane region" description="Helical" evidence="10">
    <location>
        <begin position="122"/>
        <end position="143"/>
    </location>
</feature>
<organism evidence="12 13">
    <name type="scientific">Pedobacter puniceum</name>
    <dbReference type="NCBI Taxonomy" id="2666136"/>
    <lineage>
        <taxon>Bacteria</taxon>
        <taxon>Pseudomonadati</taxon>
        <taxon>Bacteroidota</taxon>
        <taxon>Sphingobacteriia</taxon>
        <taxon>Sphingobacteriales</taxon>
        <taxon>Sphingobacteriaceae</taxon>
        <taxon>Pedobacter</taxon>
    </lineage>
</organism>
<dbReference type="EMBL" id="WKJI01000001">
    <property type="protein sequence ID" value="MRX45909.1"/>
    <property type="molecule type" value="Genomic_DNA"/>
</dbReference>
<gene>
    <name evidence="12" type="ORF">GJJ64_01770</name>
</gene>
<keyword evidence="8 10" id="KW-0472">Membrane</keyword>
<keyword evidence="7" id="KW-0406">Ion transport</keyword>
<evidence type="ECO:0000256" key="4">
    <source>
        <dbReference type="ARBA" id="ARBA00022692"/>
    </source>
</evidence>
<dbReference type="GO" id="GO:0006814">
    <property type="term" value="P:sodium ion transport"/>
    <property type="evidence" value="ECO:0007669"/>
    <property type="project" value="UniProtKB-KW"/>
</dbReference>
<protein>
    <submittedName>
        <fullName evidence="12">Cation:proton antiporter</fullName>
    </submittedName>
</protein>
<dbReference type="Pfam" id="PF00999">
    <property type="entry name" value="Na_H_Exchanger"/>
    <property type="match status" value="1"/>
</dbReference>
<feature type="transmembrane region" description="Helical" evidence="10">
    <location>
        <begin position="381"/>
        <end position="399"/>
    </location>
</feature>
<keyword evidence="9" id="KW-0739">Sodium transport</keyword>
<feature type="transmembrane region" description="Helical" evidence="10">
    <location>
        <begin position="62"/>
        <end position="83"/>
    </location>
</feature>
<dbReference type="PANTHER" id="PTHR43562">
    <property type="entry name" value="NAPA-TYPE SODIUM/HYDROGEN ANTIPORTER"/>
    <property type="match status" value="1"/>
</dbReference>
<feature type="transmembrane region" description="Helical" evidence="10">
    <location>
        <begin position="155"/>
        <end position="175"/>
    </location>
</feature>